<keyword evidence="6 8" id="KW-0472">Membrane</keyword>
<feature type="binding site" evidence="7">
    <location>
        <position position="218"/>
    </location>
    <ligand>
        <name>Mg(2+)</name>
        <dbReference type="ChEBI" id="CHEBI:18420"/>
    </ligand>
</feature>
<evidence type="ECO:0000256" key="5">
    <source>
        <dbReference type="ARBA" id="ARBA00022989"/>
    </source>
</evidence>
<evidence type="ECO:0000256" key="8">
    <source>
        <dbReference type="SAM" id="Phobius"/>
    </source>
</evidence>
<name>A0A410FTC7_BIPS1</name>
<organism evidence="9 10">
    <name type="scientific">Bipolaricaulis sibiricus</name>
    <dbReference type="NCBI Taxonomy" id="2501609"/>
    <lineage>
        <taxon>Bacteria</taxon>
        <taxon>Candidatus Bipolaricaulota</taxon>
        <taxon>Candidatus Bipolaricaulia</taxon>
        <taxon>Candidatus Bipolaricaulales</taxon>
        <taxon>Candidatus Bipolaricaulaceae</taxon>
        <taxon>Candidatus Bipolaricaulis</taxon>
    </lineage>
</organism>
<keyword evidence="3 9" id="KW-0808">Transferase</keyword>
<dbReference type="GO" id="GO:0005886">
    <property type="term" value="C:plasma membrane"/>
    <property type="evidence" value="ECO:0007669"/>
    <property type="project" value="UniProtKB-SubCell"/>
</dbReference>
<feature type="transmembrane region" description="Helical" evidence="8">
    <location>
        <begin position="6"/>
        <end position="25"/>
    </location>
</feature>
<dbReference type="Proteomes" id="UP000287233">
    <property type="component" value="Chromosome"/>
</dbReference>
<evidence type="ECO:0000313" key="10">
    <source>
        <dbReference type="Proteomes" id="UP000287233"/>
    </source>
</evidence>
<dbReference type="KEGG" id="bih:BIP78_0571"/>
<feature type="transmembrane region" description="Helical" evidence="8">
    <location>
        <begin position="191"/>
        <end position="209"/>
    </location>
</feature>
<dbReference type="PANTHER" id="PTHR22926:SF3">
    <property type="entry name" value="UNDECAPRENYL-PHOSPHATE ALPHA-N-ACETYLGLUCOSAMINYL 1-PHOSPHATE TRANSFERASE"/>
    <property type="match status" value="1"/>
</dbReference>
<dbReference type="EMBL" id="CP034928">
    <property type="protein sequence ID" value="QAA76337.1"/>
    <property type="molecule type" value="Genomic_DNA"/>
</dbReference>
<feature type="transmembrane region" description="Helical" evidence="8">
    <location>
        <begin position="107"/>
        <end position="131"/>
    </location>
</feature>
<dbReference type="GO" id="GO:0071555">
    <property type="term" value="P:cell wall organization"/>
    <property type="evidence" value="ECO:0007669"/>
    <property type="project" value="TreeGrafter"/>
</dbReference>
<evidence type="ECO:0000256" key="7">
    <source>
        <dbReference type="PIRSR" id="PIRSR600715-1"/>
    </source>
</evidence>
<feature type="transmembrane region" description="Helical" evidence="8">
    <location>
        <begin position="46"/>
        <end position="68"/>
    </location>
</feature>
<dbReference type="Pfam" id="PF00953">
    <property type="entry name" value="Glycos_transf_4"/>
    <property type="match status" value="1"/>
</dbReference>
<reference evidence="10" key="1">
    <citation type="submission" date="2018-12" db="EMBL/GenBank/DDBJ databases">
        <title>Complete genome sequence of an uncultured bacterium of the candidate phylum Bipolaricaulota.</title>
        <authorList>
            <person name="Kadnikov V.V."/>
            <person name="Mardanov A.V."/>
            <person name="Beletsky A.V."/>
            <person name="Frank Y.A."/>
            <person name="Karnachuk O.V."/>
            <person name="Ravin N.V."/>
        </authorList>
    </citation>
    <scope>NUCLEOTIDE SEQUENCE [LARGE SCALE GENOMIC DNA]</scope>
</reference>
<evidence type="ECO:0000256" key="1">
    <source>
        <dbReference type="ARBA" id="ARBA00004651"/>
    </source>
</evidence>
<keyword evidence="7" id="KW-0460">Magnesium</keyword>
<keyword evidence="7" id="KW-0479">Metal-binding</keyword>
<gene>
    <name evidence="9" type="ORF">BIP78_0571</name>
</gene>
<evidence type="ECO:0000313" key="9">
    <source>
        <dbReference type="EMBL" id="QAA76337.1"/>
    </source>
</evidence>
<accession>A0A410FTC7</accession>
<feature type="transmembrane region" description="Helical" evidence="8">
    <location>
        <begin position="221"/>
        <end position="246"/>
    </location>
</feature>
<dbReference type="InterPro" id="IPR000715">
    <property type="entry name" value="Glycosyl_transferase_4"/>
</dbReference>
<dbReference type="GO" id="GO:0046872">
    <property type="term" value="F:metal ion binding"/>
    <property type="evidence" value="ECO:0007669"/>
    <property type="project" value="UniProtKB-KW"/>
</dbReference>
<feature type="transmembrane region" description="Helical" evidence="8">
    <location>
        <begin position="74"/>
        <end position="95"/>
    </location>
</feature>
<comment type="subcellular location">
    <subcellularLocation>
        <location evidence="1">Cell membrane</location>
        <topology evidence="1">Multi-pass membrane protein</topology>
    </subcellularLocation>
</comment>
<evidence type="ECO:0000256" key="4">
    <source>
        <dbReference type="ARBA" id="ARBA00022692"/>
    </source>
</evidence>
<feature type="binding site" evidence="7">
    <location>
        <position position="158"/>
    </location>
    <ligand>
        <name>Mg(2+)</name>
        <dbReference type="ChEBI" id="CHEBI:18420"/>
    </ligand>
</feature>
<keyword evidence="4 8" id="KW-0812">Transmembrane</keyword>
<protein>
    <submittedName>
        <fullName evidence="9">Undecaprenyl-phosphate alpha-N-acetylglucosaminyl 1-phosphate transferase</fullName>
    </submittedName>
</protein>
<keyword evidence="2" id="KW-1003">Cell membrane</keyword>
<dbReference type="GO" id="GO:0044038">
    <property type="term" value="P:cell wall macromolecule biosynthetic process"/>
    <property type="evidence" value="ECO:0007669"/>
    <property type="project" value="TreeGrafter"/>
</dbReference>
<evidence type="ECO:0000256" key="2">
    <source>
        <dbReference type="ARBA" id="ARBA00022475"/>
    </source>
</evidence>
<dbReference type="PANTHER" id="PTHR22926">
    <property type="entry name" value="PHOSPHO-N-ACETYLMURAMOYL-PENTAPEPTIDE-TRANSFERASE"/>
    <property type="match status" value="1"/>
</dbReference>
<keyword evidence="5 8" id="KW-1133">Transmembrane helix</keyword>
<evidence type="ECO:0000256" key="6">
    <source>
        <dbReference type="ARBA" id="ARBA00023136"/>
    </source>
</evidence>
<feature type="transmembrane region" description="Helical" evidence="8">
    <location>
        <begin position="137"/>
        <end position="161"/>
    </location>
</feature>
<feature type="transmembrane region" description="Helical" evidence="8">
    <location>
        <begin position="168"/>
        <end position="185"/>
    </location>
</feature>
<dbReference type="GO" id="GO:0016780">
    <property type="term" value="F:phosphotransferase activity, for other substituted phosphate groups"/>
    <property type="evidence" value="ECO:0007669"/>
    <property type="project" value="InterPro"/>
</dbReference>
<dbReference type="AlphaFoldDB" id="A0A410FTC7"/>
<feature type="transmembrane region" description="Helical" evidence="8">
    <location>
        <begin position="301"/>
        <end position="322"/>
    </location>
</feature>
<comment type="cofactor">
    <cofactor evidence="7">
        <name>Mg(2+)</name>
        <dbReference type="ChEBI" id="CHEBI:18420"/>
    </cofactor>
</comment>
<sequence length="323" mass="33643">MIAVPFGVSLVATLVSTMILIRLCAGAGIVGRDVNKTGQPEVPEMGGLAIVAGFSAGILFTLGMITFLRLLPQVSMVMLLGVLSTVLLLSLIGVVDDLLGMHQGVKAFLPLLAALPLMALRVGQSAVWIPFVGKVNFWIWYPLVLVPLGVTGAANAVNMLAGFNGLEVGMGLVAMGSLAVIAGVLGQVTSLVLLLCGLGALLGILRFNWYRARIFVGDVGTLTMGAIIAAACIAGGLEVAGMILIVPYGVDFLFKAAHGFPSTGWHGELGEDGKLRCPVHGPVSLPQAMLKITGGLHEPSLVLLLMGLEAVFGLLAIWLYLLR</sequence>
<proteinExistence type="predicted"/>
<evidence type="ECO:0000256" key="3">
    <source>
        <dbReference type="ARBA" id="ARBA00022679"/>
    </source>
</evidence>